<dbReference type="InterPro" id="IPR051084">
    <property type="entry name" value="H+-coupled_symporters"/>
</dbReference>
<evidence type="ECO:0000256" key="10">
    <source>
        <dbReference type="ARBA" id="ARBA00039918"/>
    </source>
</evidence>
<evidence type="ECO:0000256" key="5">
    <source>
        <dbReference type="ARBA" id="ARBA00022692"/>
    </source>
</evidence>
<evidence type="ECO:0000256" key="7">
    <source>
        <dbReference type="ARBA" id="ARBA00022989"/>
    </source>
</evidence>
<dbReference type="PANTHER" id="PTHR43528:SF1">
    <property type="entry name" value="ALPHA-KETOGLUTARATE PERMEASE"/>
    <property type="match status" value="1"/>
</dbReference>
<dbReference type="InterPro" id="IPR005829">
    <property type="entry name" value="Sugar_transporter_CS"/>
</dbReference>
<reference evidence="13 14" key="1">
    <citation type="submission" date="2023-07" db="EMBL/GenBank/DDBJ databases">
        <title>Genomic Encyclopedia of Type Strains, Phase IV (KMG-IV): sequencing the most valuable type-strain genomes for metagenomic binning, comparative biology and taxonomic classification.</title>
        <authorList>
            <person name="Goeker M."/>
        </authorList>
    </citation>
    <scope>NUCLEOTIDE SEQUENCE [LARGE SCALE GENOMIC DNA]</scope>
    <source>
        <strain evidence="13 14">DSM 4006</strain>
    </source>
</reference>
<feature type="transmembrane region" description="Helical" evidence="11">
    <location>
        <begin position="377"/>
        <end position="399"/>
    </location>
</feature>
<keyword evidence="3" id="KW-0813">Transport</keyword>
<comment type="caution">
    <text evidence="13">The sequence shown here is derived from an EMBL/GenBank/DDBJ whole genome shotgun (WGS) entry which is preliminary data.</text>
</comment>
<evidence type="ECO:0000256" key="6">
    <source>
        <dbReference type="ARBA" id="ARBA00022847"/>
    </source>
</evidence>
<dbReference type="SUPFAM" id="SSF103473">
    <property type="entry name" value="MFS general substrate transporter"/>
    <property type="match status" value="1"/>
</dbReference>
<name>A0ABT9XLG9_9BACL</name>
<dbReference type="Gene3D" id="1.20.1250.20">
    <property type="entry name" value="MFS general substrate transporter like domains"/>
    <property type="match status" value="2"/>
</dbReference>
<evidence type="ECO:0000256" key="4">
    <source>
        <dbReference type="ARBA" id="ARBA00022475"/>
    </source>
</evidence>
<feature type="transmembrane region" description="Helical" evidence="11">
    <location>
        <begin position="95"/>
        <end position="113"/>
    </location>
</feature>
<gene>
    <name evidence="13" type="ORF">J2S03_003022</name>
</gene>
<keyword evidence="7 11" id="KW-1133">Transmembrane helix</keyword>
<keyword evidence="14" id="KW-1185">Reference proteome</keyword>
<evidence type="ECO:0000256" key="1">
    <source>
        <dbReference type="ARBA" id="ARBA00004651"/>
    </source>
</evidence>
<keyword evidence="4" id="KW-1003">Cell membrane</keyword>
<evidence type="ECO:0000256" key="8">
    <source>
        <dbReference type="ARBA" id="ARBA00023136"/>
    </source>
</evidence>
<dbReference type="InterPro" id="IPR036259">
    <property type="entry name" value="MFS_trans_sf"/>
</dbReference>
<evidence type="ECO:0000313" key="13">
    <source>
        <dbReference type="EMBL" id="MDQ0191153.1"/>
    </source>
</evidence>
<dbReference type="PROSITE" id="PS00217">
    <property type="entry name" value="SUGAR_TRANSPORT_2"/>
    <property type="match status" value="1"/>
</dbReference>
<keyword evidence="5 11" id="KW-0812">Transmembrane</keyword>
<feature type="transmembrane region" description="Helical" evidence="11">
    <location>
        <begin position="250"/>
        <end position="271"/>
    </location>
</feature>
<keyword evidence="6" id="KW-0769">Symport</keyword>
<feature type="domain" description="Major facilitator superfamily (MFS) profile" evidence="12">
    <location>
        <begin position="23"/>
        <end position="433"/>
    </location>
</feature>
<dbReference type="InterPro" id="IPR011701">
    <property type="entry name" value="MFS"/>
</dbReference>
<feature type="transmembrane region" description="Helical" evidence="11">
    <location>
        <begin position="62"/>
        <end position="83"/>
    </location>
</feature>
<evidence type="ECO:0000313" key="14">
    <source>
        <dbReference type="Proteomes" id="UP001232973"/>
    </source>
</evidence>
<feature type="transmembrane region" description="Helical" evidence="11">
    <location>
        <begin position="195"/>
        <end position="214"/>
    </location>
</feature>
<sequence>MVAKRRLRKDDVMVVDLSAARQAVVGTAVGNAMEWFDFGVYSYLATIIGKVFFPEFSGPTQLIYSLATFAVAFLVRPIGGMFFGTLGDRIGRKKVLTFTFLLMALATLGIGLIPGYTSIGIAAPFLLLFARLVQGFSTGGEYAGAMTFIAESTPDKRRGRMACGLEVGTLIGYIFGSGLVTLLTFWLGNTAMLHWGWRLPFLIAAPLGMIGLYLRTHLEETPAFEKMERARAERKRVGIKEVLLYHKRPLLVGLVLVFFYNVVDYTVLTYMPSHLTTVLGYGATKGLLLILIVMIIMIPVVLLMGRLGDRITGKRLVQIGLVGLIVLSIPAFLLIDTGSNISVFCGILILAVGLASFQGTMPALLPSLFFTNVRYGGLAITYNVSTSLFGGTAPLVVAWLIGLTGNRLVPAYYMIFSCVIGLIIMSIFVKNTSGKPLRGSPPAVADEGEIVEVLQENEESLWWREERQEIEERMKQAE</sequence>
<dbReference type="Pfam" id="PF07690">
    <property type="entry name" value="MFS_1"/>
    <property type="match status" value="1"/>
</dbReference>
<evidence type="ECO:0000256" key="11">
    <source>
        <dbReference type="SAM" id="Phobius"/>
    </source>
</evidence>
<proteinExistence type="inferred from homology"/>
<feature type="transmembrane region" description="Helical" evidence="11">
    <location>
        <begin position="170"/>
        <end position="189"/>
    </location>
</feature>
<comment type="similarity">
    <text evidence="2">Belongs to the major facilitator superfamily. Metabolite:H+ Symporter (MHS) family (TC 2.A.1.6) family.</text>
</comment>
<accession>A0ABT9XLG9</accession>
<feature type="transmembrane region" description="Helical" evidence="11">
    <location>
        <begin position="411"/>
        <end position="429"/>
    </location>
</feature>
<protein>
    <recommendedName>
        <fullName evidence="10">Putative proline/betaine transporter</fullName>
    </recommendedName>
</protein>
<keyword evidence="8 11" id="KW-0472">Membrane</keyword>
<evidence type="ECO:0000256" key="2">
    <source>
        <dbReference type="ARBA" id="ARBA00008240"/>
    </source>
</evidence>
<dbReference type="EMBL" id="JAUSTP010000033">
    <property type="protein sequence ID" value="MDQ0191153.1"/>
    <property type="molecule type" value="Genomic_DNA"/>
</dbReference>
<feature type="transmembrane region" description="Helical" evidence="11">
    <location>
        <begin position="316"/>
        <end position="335"/>
    </location>
</feature>
<dbReference type="Proteomes" id="UP001232973">
    <property type="component" value="Unassembled WGS sequence"/>
</dbReference>
<dbReference type="InterPro" id="IPR020846">
    <property type="entry name" value="MFS_dom"/>
</dbReference>
<dbReference type="PROSITE" id="PS50850">
    <property type="entry name" value="MFS"/>
    <property type="match status" value="1"/>
</dbReference>
<evidence type="ECO:0000259" key="12">
    <source>
        <dbReference type="PROSITE" id="PS50850"/>
    </source>
</evidence>
<comment type="function">
    <text evidence="9">May be a proton symporter involved in the uptake of osmolytes such as proline and glycine betaine.</text>
</comment>
<evidence type="ECO:0000256" key="9">
    <source>
        <dbReference type="ARBA" id="ARBA00037295"/>
    </source>
</evidence>
<feature type="transmembrane region" description="Helical" evidence="11">
    <location>
        <begin position="341"/>
        <end position="365"/>
    </location>
</feature>
<feature type="transmembrane region" description="Helical" evidence="11">
    <location>
        <begin position="283"/>
        <end position="304"/>
    </location>
</feature>
<feature type="transmembrane region" description="Helical" evidence="11">
    <location>
        <begin position="125"/>
        <end position="149"/>
    </location>
</feature>
<comment type="subcellular location">
    <subcellularLocation>
        <location evidence="1">Cell membrane</location>
        <topology evidence="1">Multi-pass membrane protein</topology>
    </subcellularLocation>
</comment>
<evidence type="ECO:0000256" key="3">
    <source>
        <dbReference type="ARBA" id="ARBA00022448"/>
    </source>
</evidence>
<dbReference type="PANTHER" id="PTHR43528">
    <property type="entry name" value="ALPHA-KETOGLUTARATE PERMEASE"/>
    <property type="match status" value="1"/>
</dbReference>
<organism evidence="13 14">
    <name type="scientific">Alicyclobacillus cycloheptanicus</name>
    <dbReference type="NCBI Taxonomy" id="1457"/>
    <lineage>
        <taxon>Bacteria</taxon>
        <taxon>Bacillati</taxon>
        <taxon>Bacillota</taxon>
        <taxon>Bacilli</taxon>
        <taxon>Bacillales</taxon>
        <taxon>Alicyclobacillaceae</taxon>
        <taxon>Alicyclobacillus</taxon>
    </lineage>
</organism>